<reference evidence="7" key="1">
    <citation type="submission" date="2022-01" db="EMBL/GenBank/DDBJ databases">
        <authorList>
            <person name="King R."/>
        </authorList>
    </citation>
    <scope>NUCLEOTIDE SEQUENCE</scope>
</reference>
<keyword evidence="4" id="KW-0804">Transcription</keyword>
<accession>A0A9N9QSY7</accession>
<evidence type="ECO:0000256" key="3">
    <source>
        <dbReference type="ARBA" id="ARBA00023015"/>
    </source>
</evidence>
<organism evidence="7 8">
    <name type="scientific">Ceutorhynchus assimilis</name>
    <name type="common">cabbage seed weevil</name>
    <dbReference type="NCBI Taxonomy" id="467358"/>
    <lineage>
        <taxon>Eukaryota</taxon>
        <taxon>Metazoa</taxon>
        <taxon>Ecdysozoa</taxon>
        <taxon>Arthropoda</taxon>
        <taxon>Hexapoda</taxon>
        <taxon>Insecta</taxon>
        <taxon>Pterygota</taxon>
        <taxon>Neoptera</taxon>
        <taxon>Endopterygota</taxon>
        <taxon>Coleoptera</taxon>
        <taxon>Polyphaga</taxon>
        <taxon>Cucujiformia</taxon>
        <taxon>Curculionidae</taxon>
        <taxon>Ceutorhynchinae</taxon>
        <taxon>Ceutorhynchus</taxon>
    </lineage>
</organism>
<comment type="subunit">
    <text evidence="1">Self-associates forming complexes of several hundred monomers.</text>
</comment>
<comment type="function">
    <text evidence="5">Involved in transvection phenomena (= synapsis-dependent gene expression), where the synaptic pairing of chromosomes carrying genes with which zeste interacts influences the expression of these genes. Zeste binds to DNA and stimulates transcription from a nearby promoter.</text>
</comment>
<evidence type="ECO:0000256" key="1">
    <source>
        <dbReference type="ARBA" id="ARBA00011764"/>
    </source>
</evidence>
<dbReference type="PANTHER" id="PTHR23098">
    <property type="entry name" value="AGAP001331-PA-RELATED"/>
    <property type="match status" value="1"/>
</dbReference>
<evidence type="ECO:0000256" key="2">
    <source>
        <dbReference type="ARBA" id="ARBA00016807"/>
    </source>
</evidence>
<dbReference type="Proteomes" id="UP001152799">
    <property type="component" value="Chromosome 9"/>
</dbReference>
<dbReference type="AlphaFoldDB" id="A0A9N9QSY7"/>
<evidence type="ECO:0000313" key="8">
    <source>
        <dbReference type="Proteomes" id="UP001152799"/>
    </source>
</evidence>
<proteinExistence type="predicted"/>
<dbReference type="Pfam" id="PF13873">
    <property type="entry name" value="Myb_DNA-bind_5"/>
    <property type="match status" value="1"/>
</dbReference>
<dbReference type="PANTHER" id="PTHR23098:SF16">
    <property type="entry name" value="REGULATORY PROTEIN ZESTE"/>
    <property type="match status" value="1"/>
</dbReference>
<dbReference type="GO" id="GO:0005634">
    <property type="term" value="C:nucleus"/>
    <property type="evidence" value="ECO:0007669"/>
    <property type="project" value="TreeGrafter"/>
</dbReference>
<dbReference type="EMBL" id="OU892285">
    <property type="protein sequence ID" value="CAG9773257.1"/>
    <property type="molecule type" value="Genomic_DNA"/>
</dbReference>
<sequence length="158" mass="18072">MIDLMEKNKDFACATANGREHFRKLWKELTTKLNTLGYRERPVEKWQKSWADYESNLKKKASQLKKWQGQTGGGPELNKKLSDLELRVLDILGTIFFEGCGNKEVALEHLEQNRSTEMLQTGQENSPKSFMFDTAQGKAYYSSSASCSTIGIHVRLFN</sequence>
<evidence type="ECO:0000256" key="5">
    <source>
        <dbReference type="ARBA" id="ARBA00025466"/>
    </source>
</evidence>
<protein>
    <recommendedName>
        <fullName evidence="2">Regulatory protein zeste</fullName>
    </recommendedName>
</protein>
<name>A0A9N9QSY7_9CUCU</name>
<dbReference type="InterPro" id="IPR028002">
    <property type="entry name" value="Myb_DNA-bind_5"/>
</dbReference>
<keyword evidence="8" id="KW-1185">Reference proteome</keyword>
<evidence type="ECO:0000313" key="7">
    <source>
        <dbReference type="EMBL" id="CAG9773257.1"/>
    </source>
</evidence>
<keyword evidence="3" id="KW-0805">Transcription regulation</keyword>
<dbReference type="OrthoDB" id="7540822at2759"/>
<evidence type="ECO:0000259" key="6">
    <source>
        <dbReference type="Pfam" id="PF13873"/>
    </source>
</evidence>
<gene>
    <name evidence="7" type="ORF">CEUTPL_LOCUS13654</name>
</gene>
<feature type="domain" description="Myb/SANT-like DNA-binding" evidence="6">
    <location>
        <begin position="2"/>
        <end position="62"/>
    </location>
</feature>
<evidence type="ECO:0000256" key="4">
    <source>
        <dbReference type="ARBA" id="ARBA00023163"/>
    </source>
</evidence>